<dbReference type="InterPro" id="IPR029061">
    <property type="entry name" value="THDP-binding"/>
</dbReference>
<dbReference type="Pfam" id="PF00205">
    <property type="entry name" value="TPP_enzyme_M"/>
    <property type="match status" value="1"/>
</dbReference>
<dbReference type="Pfam" id="PF02775">
    <property type="entry name" value="TPP_enzyme_C"/>
    <property type="match status" value="1"/>
</dbReference>
<evidence type="ECO:0000313" key="9">
    <source>
        <dbReference type="Proteomes" id="UP000298460"/>
    </source>
</evidence>
<evidence type="ECO:0000259" key="5">
    <source>
        <dbReference type="Pfam" id="PF00205"/>
    </source>
</evidence>
<feature type="domain" description="Thiamine pyrophosphate enzyme TPP-binding" evidence="6">
    <location>
        <begin position="396"/>
        <end position="543"/>
    </location>
</feature>
<evidence type="ECO:0000256" key="3">
    <source>
        <dbReference type="ARBA" id="ARBA00023052"/>
    </source>
</evidence>
<dbReference type="Gene3D" id="3.40.50.970">
    <property type="match status" value="2"/>
</dbReference>
<dbReference type="PROSITE" id="PS00187">
    <property type="entry name" value="TPP_ENZYMES"/>
    <property type="match status" value="1"/>
</dbReference>
<evidence type="ECO:0000259" key="6">
    <source>
        <dbReference type="Pfam" id="PF02775"/>
    </source>
</evidence>
<dbReference type="RefSeq" id="WP_135545795.1">
    <property type="nucleotide sequence ID" value="NZ_SPQQ01000002.1"/>
</dbReference>
<evidence type="ECO:0000256" key="2">
    <source>
        <dbReference type="ARBA" id="ARBA00007812"/>
    </source>
</evidence>
<protein>
    <submittedName>
        <fullName evidence="8">Thiamine pyrophosphate-binding protein</fullName>
    </submittedName>
</protein>
<accession>A0A4Z0R8Z4</accession>
<evidence type="ECO:0000259" key="7">
    <source>
        <dbReference type="Pfam" id="PF02776"/>
    </source>
</evidence>
<dbReference type="GO" id="GO:0009097">
    <property type="term" value="P:isoleucine biosynthetic process"/>
    <property type="evidence" value="ECO:0007669"/>
    <property type="project" value="TreeGrafter"/>
</dbReference>
<comment type="caution">
    <text evidence="8">The sequence shown here is derived from an EMBL/GenBank/DDBJ whole genome shotgun (WGS) entry which is preliminary data.</text>
</comment>
<organism evidence="8 9">
    <name type="scientific">Desulfosporosinus fructosivorans</name>
    <dbReference type="NCBI Taxonomy" id="2018669"/>
    <lineage>
        <taxon>Bacteria</taxon>
        <taxon>Bacillati</taxon>
        <taxon>Bacillota</taxon>
        <taxon>Clostridia</taxon>
        <taxon>Eubacteriales</taxon>
        <taxon>Desulfitobacteriaceae</taxon>
        <taxon>Desulfosporosinus</taxon>
    </lineage>
</organism>
<dbReference type="InterPro" id="IPR029035">
    <property type="entry name" value="DHS-like_NAD/FAD-binding_dom"/>
</dbReference>
<dbReference type="InterPro" id="IPR000399">
    <property type="entry name" value="TPP-bd_CS"/>
</dbReference>
<dbReference type="CDD" id="cd00568">
    <property type="entry name" value="TPP_enzymes"/>
    <property type="match status" value="1"/>
</dbReference>
<dbReference type="SUPFAM" id="SSF52518">
    <property type="entry name" value="Thiamin diphosphate-binding fold (THDP-binding)"/>
    <property type="match status" value="2"/>
</dbReference>
<name>A0A4Z0R8Z4_9FIRM</name>
<comment type="cofactor">
    <cofactor evidence="1">
        <name>thiamine diphosphate</name>
        <dbReference type="ChEBI" id="CHEBI:58937"/>
    </cofactor>
</comment>
<dbReference type="InterPro" id="IPR012001">
    <property type="entry name" value="Thiamin_PyroP_enz_TPP-bd_dom"/>
</dbReference>
<evidence type="ECO:0000313" key="8">
    <source>
        <dbReference type="EMBL" id="TGE39300.1"/>
    </source>
</evidence>
<gene>
    <name evidence="8" type="ORF">E4K67_07640</name>
</gene>
<dbReference type="CDD" id="cd07035">
    <property type="entry name" value="TPP_PYR_POX_like"/>
    <property type="match status" value="1"/>
</dbReference>
<dbReference type="OrthoDB" id="4494979at2"/>
<dbReference type="SUPFAM" id="SSF52467">
    <property type="entry name" value="DHS-like NAD/FAD-binding domain"/>
    <property type="match status" value="1"/>
</dbReference>
<dbReference type="Pfam" id="PF02776">
    <property type="entry name" value="TPP_enzyme_N"/>
    <property type="match status" value="1"/>
</dbReference>
<dbReference type="PANTHER" id="PTHR18968">
    <property type="entry name" value="THIAMINE PYROPHOSPHATE ENZYMES"/>
    <property type="match status" value="1"/>
</dbReference>
<dbReference type="GO" id="GO:0009099">
    <property type="term" value="P:L-valine biosynthetic process"/>
    <property type="evidence" value="ECO:0007669"/>
    <property type="project" value="TreeGrafter"/>
</dbReference>
<evidence type="ECO:0000256" key="1">
    <source>
        <dbReference type="ARBA" id="ARBA00001964"/>
    </source>
</evidence>
<dbReference type="Proteomes" id="UP000298460">
    <property type="component" value="Unassembled WGS sequence"/>
</dbReference>
<reference evidence="8 9" key="1">
    <citation type="submission" date="2019-03" db="EMBL/GenBank/DDBJ databases">
        <title>Draft Genome Sequence of Desulfosporosinus fructosivorans Strain 63.6F, Isolated from Marine Sediment in the Baltic Sea.</title>
        <authorList>
            <person name="Hausmann B."/>
            <person name="Vandieken V."/>
            <person name="Pjevac P."/>
            <person name="Schreck K."/>
            <person name="Herbold C.W."/>
            <person name="Loy A."/>
        </authorList>
    </citation>
    <scope>NUCLEOTIDE SEQUENCE [LARGE SCALE GENOMIC DNA]</scope>
    <source>
        <strain evidence="8 9">63.6F</strain>
    </source>
</reference>
<dbReference type="GO" id="GO:0000287">
    <property type="term" value="F:magnesium ion binding"/>
    <property type="evidence" value="ECO:0007669"/>
    <property type="project" value="InterPro"/>
</dbReference>
<proteinExistence type="inferred from homology"/>
<dbReference type="EMBL" id="SPQQ01000002">
    <property type="protein sequence ID" value="TGE39300.1"/>
    <property type="molecule type" value="Genomic_DNA"/>
</dbReference>
<dbReference type="GO" id="GO:0050660">
    <property type="term" value="F:flavin adenine dinucleotide binding"/>
    <property type="evidence" value="ECO:0007669"/>
    <property type="project" value="TreeGrafter"/>
</dbReference>
<dbReference type="GO" id="GO:0003984">
    <property type="term" value="F:acetolactate synthase activity"/>
    <property type="evidence" value="ECO:0007669"/>
    <property type="project" value="TreeGrafter"/>
</dbReference>
<dbReference type="GO" id="GO:0005948">
    <property type="term" value="C:acetolactate synthase complex"/>
    <property type="evidence" value="ECO:0007669"/>
    <property type="project" value="TreeGrafter"/>
</dbReference>
<feature type="domain" description="Thiamine pyrophosphate enzyme central" evidence="5">
    <location>
        <begin position="195"/>
        <end position="329"/>
    </location>
</feature>
<keyword evidence="9" id="KW-1185">Reference proteome</keyword>
<dbReference type="InterPro" id="IPR045229">
    <property type="entry name" value="TPP_enz"/>
</dbReference>
<dbReference type="SMR" id="A0A4Z0R8Z4"/>
<evidence type="ECO:0000256" key="4">
    <source>
        <dbReference type="RuleBase" id="RU362132"/>
    </source>
</evidence>
<dbReference type="GO" id="GO:0030976">
    <property type="term" value="F:thiamine pyrophosphate binding"/>
    <property type="evidence" value="ECO:0007669"/>
    <property type="project" value="InterPro"/>
</dbReference>
<dbReference type="InterPro" id="IPR012000">
    <property type="entry name" value="Thiamin_PyroP_enz_cen_dom"/>
</dbReference>
<dbReference type="PANTHER" id="PTHR18968:SF13">
    <property type="entry name" value="ACETOLACTATE SYNTHASE CATALYTIC SUBUNIT, MITOCHONDRIAL"/>
    <property type="match status" value="1"/>
</dbReference>
<feature type="domain" description="Thiamine pyrophosphate enzyme N-terminal TPP-binding" evidence="7">
    <location>
        <begin position="5"/>
        <end position="117"/>
    </location>
</feature>
<dbReference type="AlphaFoldDB" id="A0A4Z0R8Z4"/>
<sequence length="561" mass="60898">MSEKMTGGQAVVKTLEAAGTELAIGYIGHTDHEIADALLESTSIRSILCRTELTGSFMIDGYNRIKRAPKAVGIFHGPGTPQILGGLAGTMGDSIPNPMIIGSVHQNHRDKGALQDTPVADLCKPFAKSSVRVDDGTRIPEAIQKAFKLSTTGRPGPTVVEIPYNLAVDSHEVVIPNAGSFYEPVGRIAGDPDQVQRAVNMLINAKRPALLAGGGVIISDACAELKQLAEYLQIPVAVSGMGKGAFSSRHELSVGNVGVVGWKCAQEVCDEADVLVTIGFRFAEFGYAQMYTLKADWKLIHIDIDPAEIGRAYPAEIGIVGDAKLVLGQIIEGVKAENAKDKFAGTAWLQRCSELKQQWLKELDEKCQNNSPLINPYRLVRELRNGLTDDSLMFVDVGNNECWGVHVFDTHLPNTFHMGGGYGHLGWSFPAAMGAKLAAPDKTVVSIIGDGGFHFAFHELGTAVKEDIPVIVVVFNDGWLNCNRQIQDFCYESRYSFTQINNPDFVKLADSFGVAGLHVNKPEEIQPALQQALAAKAPFVLDVKIDDKIFFPATGFWKPRW</sequence>
<comment type="similarity">
    <text evidence="2 4">Belongs to the TPP enzyme family.</text>
</comment>
<dbReference type="Gene3D" id="3.40.50.1220">
    <property type="entry name" value="TPP-binding domain"/>
    <property type="match status" value="1"/>
</dbReference>
<dbReference type="InterPro" id="IPR011766">
    <property type="entry name" value="TPP_enzyme_TPP-bd"/>
</dbReference>
<keyword evidence="3 4" id="KW-0786">Thiamine pyrophosphate</keyword>